<proteinExistence type="predicted"/>
<gene>
    <name evidence="2" type="ORF">ACHIPZ_12820</name>
</gene>
<reference evidence="2 3" key="1">
    <citation type="submission" date="2024-10" db="EMBL/GenBank/DDBJ databases">
        <authorList>
            <person name="Riesco R."/>
        </authorList>
    </citation>
    <scope>NUCLEOTIDE SEQUENCE [LARGE SCALE GENOMIC DNA]</scope>
    <source>
        <strain evidence="2 3">NCIMB 15449</strain>
    </source>
</reference>
<evidence type="ECO:0000313" key="2">
    <source>
        <dbReference type="EMBL" id="MFH5209067.1"/>
    </source>
</evidence>
<dbReference type="EMBL" id="JBIMSO010000050">
    <property type="protein sequence ID" value="MFH5209067.1"/>
    <property type="molecule type" value="Genomic_DNA"/>
</dbReference>
<dbReference type="PANTHER" id="PTHR41521:SF4">
    <property type="entry name" value="BLR0684 PROTEIN"/>
    <property type="match status" value="1"/>
</dbReference>
<evidence type="ECO:0000259" key="1">
    <source>
        <dbReference type="Pfam" id="PF07045"/>
    </source>
</evidence>
<dbReference type="Gene3D" id="3.30.70.100">
    <property type="match status" value="1"/>
</dbReference>
<accession>A0ABW7JM42</accession>
<protein>
    <submittedName>
        <fullName evidence="2">DUF1330 domain-containing protein</fullName>
    </submittedName>
</protein>
<evidence type="ECO:0000313" key="3">
    <source>
        <dbReference type="Proteomes" id="UP001609175"/>
    </source>
</evidence>
<dbReference type="PANTHER" id="PTHR41521">
    <property type="match status" value="1"/>
</dbReference>
<sequence length="108" mass="11730">MTAYAVANLTNVQLGDGIVEYLQRIDATLAPFEGKFLIHGGTPKITEGEWPGTLIVIAFPDAEHAEGWYDSAAYRDILHLRTDNSDGDAFLIEGVDADHRATDVLVTA</sequence>
<dbReference type="SUPFAM" id="SSF54909">
    <property type="entry name" value="Dimeric alpha+beta barrel"/>
    <property type="match status" value="1"/>
</dbReference>
<dbReference type="InterPro" id="IPR011008">
    <property type="entry name" value="Dimeric_a/b-barrel"/>
</dbReference>
<dbReference type="RefSeq" id="WP_395114702.1">
    <property type="nucleotide sequence ID" value="NZ_JBIMSO010000050.1"/>
</dbReference>
<comment type="caution">
    <text evidence="2">The sequence shown here is derived from an EMBL/GenBank/DDBJ whole genome shotgun (WGS) entry which is preliminary data.</text>
</comment>
<organism evidence="2 3">
    <name type="scientific">Antrihabitans spumae</name>
    <dbReference type="NCBI Taxonomy" id="3373370"/>
    <lineage>
        <taxon>Bacteria</taxon>
        <taxon>Bacillati</taxon>
        <taxon>Actinomycetota</taxon>
        <taxon>Actinomycetes</taxon>
        <taxon>Mycobacteriales</taxon>
        <taxon>Nocardiaceae</taxon>
        <taxon>Antrihabitans</taxon>
    </lineage>
</organism>
<dbReference type="InterPro" id="IPR010753">
    <property type="entry name" value="DUF1330"/>
</dbReference>
<dbReference type="Pfam" id="PF07045">
    <property type="entry name" value="DUF1330"/>
    <property type="match status" value="1"/>
</dbReference>
<feature type="domain" description="DUF1330" evidence="1">
    <location>
        <begin position="2"/>
        <end position="95"/>
    </location>
</feature>
<dbReference type="Proteomes" id="UP001609175">
    <property type="component" value="Unassembled WGS sequence"/>
</dbReference>
<name>A0ABW7JM42_9NOCA</name>